<keyword evidence="5" id="KW-0482">Metalloprotease</keyword>
<dbReference type="Gene3D" id="3.40.140.10">
    <property type="entry name" value="Cytidine Deaminase, domain 2"/>
    <property type="match status" value="1"/>
</dbReference>
<evidence type="ECO:0000313" key="7">
    <source>
        <dbReference type="EMBL" id="TLG88301.1"/>
    </source>
</evidence>
<keyword evidence="2" id="KW-0479">Metal-binding</keyword>
<dbReference type="CDD" id="cd08071">
    <property type="entry name" value="MPN_DUF2466"/>
    <property type="match status" value="1"/>
</dbReference>
<dbReference type="PANTHER" id="PTHR30471:SF3">
    <property type="entry name" value="UPF0758 PROTEIN YEES-RELATED"/>
    <property type="match status" value="1"/>
</dbReference>
<dbReference type="Proteomes" id="UP000304941">
    <property type="component" value="Unassembled WGS sequence"/>
</dbReference>
<dbReference type="InterPro" id="IPR037518">
    <property type="entry name" value="MPN"/>
</dbReference>
<evidence type="ECO:0000313" key="8">
    <source>
        <dbReference type="Proteomes" id="UP000304941"/>
    </source>
</evidence>
<dbReference type="PANTHER" id="PTHR30471">
    <property type="entry name" value="DNA REPAIR PROTEIN RADC"/>
    <property type="match status" value="1"/>
</dbReference>
<dbReference type="PROSITE" id="PS01302">
    <property type="entry name" value="UPF0758"/>
    <property type="match status" value="1"/>
</dbReference>
<evidence type="ECO:0000256" key="1">
    <source>
        <dbReference type="ARBA" id="ARBA00022670"/>
    </source>
</evidence>
<accession>A0ABY2U180</accession>
<evidence type="ECO:0000256" key="3">
    <source>
        <dbReference type="ARBA" id="ARBA00022801"/>
    </source>
</evidence>
<name>A0ABY2U180_9PSED</name>
<dbReference type="RefSeq" id="WP_138453695.1">
    <property type="nucleotide sequence ID" value="NZ_VBVZ01000584.1"/>
</dbReference>
<dbReference type="PROSITE" id="PS50249">
    <property type="entry name" value="MPN"/>
    <property type="match status" value="1"/>
</dbReference>
<dbReference type="SUPFAM" id="SSF102712">
    <property type="entry name" value="JAB1/MPN domain"/>
    <property type="match status" value="1"/>
</dbReference>
<feature type="domain" description="MPN" evidence="6">
    <location>
        <begin position="27"/>
        <end position="149"/>
    </location>
</feature>
<evidence type="ECO:0000256" key="2">
    <source>
        <dbReference type="ARBA" id="ARBA00022723"/>
    </source>
</evidence>
<keyword evidence="3" id="KW-0378">Hydrolase</keyword>
<organism evidence="7 8">
    <name type="scientific">Pseudomonas edaphica</name>
    <dbReference type="NCBI Taxonomy" id="2006980"/>
    <lineage>
        <taxon>Bacteria</taxon>
        <taxon>Pseudomonadati</taxon>
        <taxon>Pseudomonadota</taxon>
        <taxon>Gammaproteobacteria</taxon>
        <taxon>Pseudomonadales</taxon>
        <taxon>Pseudomonadaceae</taxon>
        <taxon>Pseudomonas</taxon>
    </lineage>
</organism>
<keyword evidence="8" id="KW-1185">Reference proteome</keyword>
<feature type="non-terminal residue" evidence="7">
    <location>
        <position position="1"/>
    </location>
</feature>
<keyword evidence="1" id="KW-0645">Protease</keyword>
<dbReference type="EMBL" id="VBVZ01000584">
    <property type="protein sequence ID" value="TLG88301.1"/>
    <property type="molecule type" value="Genomic_DNA"/>
</dbReference>
<comment type="caution">
    <text evidence="7">The sequence shown here is derived from an EMBL/GenBank/DDBJ whole genome shotgun (WGS) entry which is preliminary data.</text>
</comment>
<evidence type="ECO:0000256" key="5">
    <source>
        <dbReference type="ARBA" id="ARBA00023049"/>
    </source>
</evidence>
<dbReference type="InterPro" id="IPR025657">
    <property type="entry name" value="RadC_JAB"/>
</dbReference>
<protein>
    <submittedName>
        <fullName evidence="7">DNA repair protein RadC</fullName>
    </submittedName>
</protein>
<dbReference type="Pfam" id="PF04002">
    <property type="entry name" value="RadC"/>
    <property type="match status" value="1"/>
</dbReference>
<reference evidence="7 8" key="1">
    <citation type="submission" date="2019-05" db="EMBL/GenBank/DDBJ databases">
        <title>Pseudomonas edaphica sp. nov., isolated from rhizospheric soil of Cistus ladanifer L. in Spain.</title>
        <authorList>
            <person name="Peix A."/>
        </authorList>
    </citation>
    <scope>NUCLEOTIDE SEQUENCE [LARGE SCALE GENOMIC DNA]</scope>
    <source>
        <strain evidence="7 8">RD25</strain>
    </source>
</reference>
<dbReference type="InterPro" id="IPR001405">
    <property type="entry name" value="UPF0758"/>
</dbReference>
<sequence>VYTEDEAFLIQEALSILERHVFQHGPTLESPDDVRHFLRLKLGPEDHEVFGVLFLDTLHRILAFETLFHGTINTVSVHPRRIVQRAFAHNCSAIILVHNHPSGVITPSSADRQSHMRIKQLLAEMDIQLLDQFIVGQSDIYSFAEHGLL</sequence>
<proteinExistence type="predicted"/>
<keyword evidence="4" id="KW-0862">Zinc</keyword>
<evidence type="ECO:0000256" key="4">
    <source>
        <dbReference type="ARBA" id="ARBA00022833"/>
    </source>
</evidence>
<evidence type="ECO:0000259" key="6">
    <source>
        <dbReference type="PROSITE" id="PS50249"/>
    </source>
</evidence>
<dbReference type="InterPro" id="IPR020891">
    <property type="entry name" value="UPF0758_CS"/>
</dbReference>
<gene>
    <name evidence="7" type="ORF">FEM54_26950</name>
</gene>